<dbReference type="EMBL" id="QWLA01000003">
    <property type="protein sequence ID" value="RIH89470.1"/>
    <property type="molecule type" value="Genomic_DNA"/>
</dbReference>
<dbReference type="Proteomes" id="UP000265341">
    <property type="component" value="Unassembled WGS sequence"/>
</dbReference>
<gene>
    <name evidence="2" type="ORF">Mrose_00371</name>
</gene>
<feature type="signal peptide" evidence="1">
    <location>
        <begin position="1"/>
        <end position="23"/>
    </location>
</feature>
<dbReference type="RefSeq" id="WP_119275725.1">
    <property type="nucleotide sequence ID" value="NZ_QWLA01000003.1"/>
</dbReference>
<dbReference type="PANTHER" id="PTHR47197">
    <property type="entry name" value="PROTEIN NIRF"/>
    <property type="match status" value="1"/>
</dbReference>
<comment type="caution">
    <text evidence="2">The sequence shown here is derived from an EMBL/GenBank/DDBJ whole genome shotgun (WGS) entry which is preliminary data.</text>
</comment>
<evidence type="ECO:0000313" key="2">
    <source>
        <dbReference type="EMBL" id="RIH89470.1"/>
    </source>
</evidence>
<sequence length="377" mass="40547">MSLCDRRVWLALGLLGLALPACSRQVATPEHWVLVSQPGSRTVAVIDPKEGRVVKRITVGMLPHRLMPSPDGRAAYAVLVGSQAVAEIDLQTLTLRRTFLTAPVPERRADGSLIQGHRDQNAFAHSSCFDCHGGGSAKPAIVGTRPFGIALSEDGETLIVSQIRDDSLALLARSSGELERTLPLPPSGQAHEPVDVARLGDSLYVALRPTQPATTPAVIRRLEAKTLQQQFEAHTGSDPAMLLPDPERSRVLVSNFETNTLTAFGPAGKESVYTVNPGPLGMLLLPGGRLLSLNYYSNSLSLVKLDTAEVESLTLELEGKKYVNPTHAALAPNRREVYIVSSGTEGNLLVFDLEGKRVVRAIPIDGLSFDVLVVPKL</sequence>
<evidence type="ECO:0000313" key="3">
    <source>
        <dbReference type="Proteomes" id="UP000265341"/>
    </source>
</evidence>
<dbReference type="AlphaFoldDB" id="A0A399F0G5"/>
<reference evidence="2 3" key="1">
    <citation type="submission" date="2018-08" db="EMBL/GenBank/DDBJ databases">
        <title>Meiothermus roseus NBRC 110900 genome sequencing project.</title>
        <authorList>
            <person name="Da Costa M.S."/>
            <person name="Albuquerque L."/>
            <person name="Raposo P."/>
            <person name="Froufe H.J.C."/>
            <person name="Barroso C.S."/>
            <person name="Egas C."/>
        </authorList>
    </citation>
    <scope>NUCLEOTIDE SEQUENCE [LARGE SCALE GENOMIC DNA]</scope>
    <source>
        <strain evidence="2 3">NBRC 110900</strain>
    </source>
</reference>
<dbReference type="PANTHER" id="PTHR47197:SF3">
    <property type="entry name" value="DIHYDRO-HEME D1 DEHYDROGENASE"/>
    <property type="match status" value="1"/>
</dbReference>
<dbReference type="InterPro" id="IPR015943">
    <property type="entry name" value="WD40/YVTN_repeat-like_dom_sf"/>
</dbReference>
<name>A0A399F0G5_9DEIN</name>
<keyword evidence="1" id="KW-0732">Signal</keyword>
<dbReference type="SUPFAM" id="SSF51004">
    <property type="entry name" value="C-terminal (heme d1) domain of cytochrome cd1-nitrite reductase"/>
    <property type="match status" value="1"/>
</dbReference>
<accession>A0A399F0G5</accession>
<proteinExistence type="predicted"/>
<dbReference type="Gene3D" id="2.130.10.10">
    <property type="entry name" value="YVTN repeat-like/Quinoprotein amine dehydrogenase"/>
    <property type="match status" value="2"/>
</dbReference>
<dbReference type="InterPro" id="IPR011048">
    <property type="entry name" value="Haem_d1_sf"/>
</dbReference>
<dbReference type="InterPro" id="IPR051200">
    <property type="entry name" value="Host-pathogen_enzymatic-act"/>
</dbReference>
<feature type="chain" id="PRO_5017341450" evidence="1">
    <location>
        <begin position="24"/>
        <end position="377"/>
    </location>
</feature>
<keyword evidence="3" id="KW-1185">Reference proteome</keyword>
<evidence type="ECO:0000256" key="1">
    <source>
        <dbReference type="SAM" id="SignalP"/>
    </source>
</evidence>
<dbReference type="OrthoDB" id="9776991at2"/>
<organism evidence="2 3">
    <name type="scientific">Calidithermus roseus</name>
    <dbReference type="NCBI Taxonomy" id="1644118"/>
    <lineage>
        <taxon>Bacteria</taxon>
        <taxon>Thermotogati</taxon>
        <taxon>Deinococcota</taxon>
        <taxon>Deinococci</taxon>
        <taxon>Thermales</taxon>
        <taxon>Thermaceae</taxon>
        <taxon>Calidithermus</taxon>
    </lineage>
</organism>
<protein>
    <submittedName>
        <fullName evidence="2">PQQ-dependent catabolism-associated beta-propeller protein</fullName>
    </submittedName>
</protein>